<feature type="compositionally biased region" description="Basic and acidic residues" evidence="1">
    <location>
        <begin position="134"/>
        <end position="143"/>
    </location>
</feature>
<keyword evidence="3" id="KW-1185">Reference proteome</keyword>
<dbReference type="AlphaFoldDB" id="A0A4P9Y654"/>
<feature type="compositionally biased region" description="Polar residues" evidence="1">
    <location>
        <begin position="198"/>
        <end position="209"/>
    </location>
</feature>
<reference evidence="3" key="1">
    <citation type="journal article" date="2018" name="Nat. Microbiol.">
        <title>Leveraging single-cell genomics to expand the fungal tree of life.</title>
        <authorList>
            <person name="Ahrendt S.R."/>
            <person name="Quandt C.A."/>
            <person name="Ciobanu D."/>
            <person name="Clum A."/>
            <person name="Salamov A."/>
            <person name="Andreopoulos B."/>
            <person name="Cheng J.F."/>
            <person name="Woyke T."/>
            <person name="Pelin A."/>
            <person name="Henrissat B."/>
            <person name="Reynolds N.K."/>
            <person name="Benny G.L."/>
            <person name="Smith M.E."/>
            <person name="James T.Y."/>
            <person name="Grigoriev I.V."/>
        </authorList>
    </citation>
    <scope>NUCLEOTIDE SEQUENCE [LARGE SCALE GENOMIC DNA]</scope>
</reference>
<name>A0A4P9Y654_9FUNG</name>
<dbReference type="Proteomes" id="UP000267251">
    <property type="component" value="Unassembled WGS sequence"/>
</dbReference>
<feature type="region of interest" description="Disordered" evidence="1">
    <location>
        <begin position="365"/>
        <end position="384"/>
    </location>
</feature>
<feature type="compositionally biased region" description="Basic residues" evidence="1">
    <location>
        <begin position="108"/>
        <end position="133"/>
    </location>
</feature>
<accession>A0A4P9Y654</accession>
<feature type="compositionally biased region" description="Polar residues" evidence="1">
    <location>
        <begin position="365"/>
        <end position="376"/>
    </location>
</feature>
<protein>
    <submittedName>
        <fullName evidence="2">Uncharacterized protein</fullName>
    </submittedName>
</protein>
<evidence type="ECO:0000256" key="1">
    <source>
        <dbReference type="SAM" id="MobiDB-lite"/>
    </source>
</evidence>
<proteinExistence type="predicted"/>
<evidence type="ECO:0000313" key="3">
    <source>
        <dbReference type="Proteomes" id="UP000267251"/>
    </source>
</evidence>
<dbReference type="EMBL" id="KZ987866">
    <property type="protein sequence ID" value="RKP14214.1"/>
    <property type="molecule type" value="Genomic_DNA"/>
</dbReference>
<feature type="region of interest" description="Disordered" evidence="1">
    <location>
        <begin position="108"/>
        <end position="296"/>
    </location>
</feature>
<organism evidence="2 3">
    <name type="scientific">Piptocephalis cylindrospora</name>
    <dbReference type="NCBI Taxonomy" id="1907219"/>
    <lineage>
        <taxon>Eukaryota</taxon>
        <taxon>Fungi</taxon>
        <taxon>Fungi incertae sedis</taxon>
        <taxon>Zoopagomycota</taxon>
        <taxon>Zoopagomycotina</taxon>
        <taxon>Zoopagomycetes</taxon>
        <taxon>Zoopagales</taxon>
        <taxon>Piptocephalidaceae</taxon>
        <taxon>Piptocephalis</taxon>
    </lineage>
</organism>
<gene>
    <name evidence="2" type="ORF">BJ684DRAFT_15443</name>
</gene>
<sequence length="414" mass="47442">ITSAQKDELARLAYDPSHIESLTPQQAQIILQDRLSPQAYTKVKKANWHMVLERRLLQDQRMQPDNPQCIHLHAPSIYPTSSHWGYGGHRVKLSPPLHHPAIHPHWSWRRKCPPPPRHSHLARCPKRRNPHSHPSREWKKEEGTWSPSSPPAHGKREEEEGNGYGDRPGTCSDTSGTYPYHGRMRHRGWDYERRDNPGQDNPGQGNPEQGNPEKDNPEQDNPEQGNPDDGLQVHPETRRGEMSGMETHAKVPRYPQLPKVHTGVDVENGSGNENDDPFHENNNCYDPPSDASHQGLRRRRGLRPLNSTPSTWSYAFWASSSVVYLGRQRREGRWEEGKIPGLLGVKVPWDIHVYHFAEFLKGTTKTPSHHLNSCTQQDKEEGRGKALLGTNRETGHMKRRNVWVTLEWRHSGFA</sequence>
<evidence type="ECO:0000313" key="2">
    <source>
        <dbReference type="EMBL" id="RKP14214.1"/>
    </source>
</evidence>
<feature type="non-terminal residue" evidence="2">
    <location>
        <position position="1"/>
    </location>
</feature>
<feature type="compositionally biased region" description="Basic and acidic residues" evidence="1">
    <location>
        <begin position="187"/>
        <end position="197"/>
    </location>
</feature>